<keyword evidence="3" id="KW-1185">Reference proteome</keyword>
<accession>A0ABV3SH24</accession>
<evidence type="ECO:0000256" key="1">
    <source>
        <dbReference type="SAM" id="Phobius"/>
    </source>
</evidence>
<sequence>MRLIRHDMATNTAHYAQYRPSPQGGAVDTSSQGRETAFAGALRHSRRVRLFKILLPTLAVLLAGGFAIYSYVLSPAGISIDIVGSGIADGKLVMANPTMNGYTKENLPYSMKARRAIQDLSMTGAIKLEGIDAKVPLSSDSWAVISADGGLYDDEGRTLDINTPATFTTSDGLTAKFKSAFLDMEAGELRTSDPVEIVQGGSRITSDKFQVLERGDVFLFEDRVRMKIDPREVENEESAAGAGKTGN</sequence>
<gene>
    <name evidence="2" type="ORF">ABGN05_08050</name>
</gene>
<reference evidence="2 3" key="1">
    <citation type="submission" date="2024-05" db="EMBL/GenBank/DDBJ databases">
        <authorList>
            <person name="Jiang F."/>
        </authorList>
    </citation>
    <scope>NUCLEOTIDE SEQUENCE [LARGE SCALE GENOMIC DNA]</scope>
    <source>
        <strain evidence="2 3">LZ166</strain>
    </source>
</reference>
<name>A0ABV3SH24_9HYPH</name>
<dbReference type="EMBL" id="JBDPGJ010000002">
    <property type="protein sequence ID" value="MEX0405608.1"/>
    <property type="molecule type" value="Genomic_DNA"/>
</dbReference>
<keyword evidence="1" id="KW-0472">Membrane</keyword>
<evidence type="ECO:0000313" key="3">
    <source>
        <dbReference type="Proteomes" id="UP001556692"/>
    </source>
</evidence>
<proteinExistence type="predicted"/>
<dbReference type="Proteomes" id="UP001556692">
    <property type="component" value="Unassembled WGS sequence"/>
</dbReference>
<feature type="transmembrane region" description="Helical" evidence="1">
    <location>
        <begin position="53"/>
        <end position="72"/>
    </location>
</feature>
<comment type="caution">
    <text evidence="2">The sequence shown here is derived from an EMBL/GenBank/DDBJ whole genome shotgun (WGS) entry which is preliminary data.</text>
</comment>
<evidence type="ECO:0000313" key="2">
    <source>
        <dbReference type="EMBL" id="MEX0405608.1"/>
    </source>
</evidence>
<dbReference type="RefSeq" id="WP_367953496.1">
    <property type="nucleotide sequence ID" value="NZ_JBDPGJ010000002.1"/>
</dbReference>
<organism evidence="2 3">
    <name type="scientific">Aquibium pacificus</name>
    <dbReference type="NCBI Taxonomy" id="3153579"/>
    <lineage>
        <taxon>Bacteria</taxon>
        <taxon>Pseudomonadati</taxon>
        <taxon>Pseudomonadota</taxon>
        <taxon>Alphaproteobacteria</taxon>
        <taxon>Hyphomicrobiales</taxon>
        <taxon>Phyllobacteriaceae</taxon>
        <taxon>Aquibium</taxon>
    </lineage>
</organism>
<keyword evidence="1" id="KW-0812">Transmembrane</keyword>
<protein>
    <submittedName>
        <fullName evidence="2">LPS export ABC transporter periplasmic protein LptC</fullName>
    </submittedName>
</protein>
<keyword evidence="1" id="KW-1133">Transmembrane helix</keyword>